<keyword evidence="3" id="KW-0805">Transcription regulation</keyword>
<evidence type="ECO:0000313" key="9">
    <source>
        <dbReference type="Proteomes" id="UP001201980"/>
    </source>
</evidence>
<feature type="compositionally biased region" description="Polar residues" evidence="6">
    <location>
        <begin position="332"/>
        <end position="347"/>
    </location>
</feature>
<keyword evidence="4" id="KW-0804">Transcription</keyword>
<organism evidence="8 9">
    <name type="scientific">Zalerion maritima</name>
    <dbReference type="NCBI Taxonomy" id="339359"/>
    <lineage>
        <taxon>Eukaryota</taxon>
        <taxon>Fungi</taxon>
        <taxon>Dikarya</taxon>
        <taxon>Ascomycota</taxon>
        <taxon>Pezizomycotina</taxon>
        <taxon>Sordariomycetes</taxon>
        <taxon>Lulworthiomycetidae</taxon>
        <taxon>Lulworthiales</taxon>
        <taxon>Lulworthiaceae</taxon>
        <taxon>Zalerion</taxon>
    </lineage>
</organism>
<evidence type="ECO:0000256" key="3">
    <source>
        <dbReference type="ARBA" id="ARBA00023015"/>
    </source>
</evidence>
<dbReference type="PANTHER" id="PTHR33572">
    <property type="entry name" value="SPORE DEVELOPMENT REGULATOR VOSA"/>
    <property type="match status" value="1"/>
</dbReference>
<sequence>MIHSMPGMFGSDPLANGEFDLIVRQNPECAKVAVGKEKDRKPVDPPPILQLKCHGDQAQHFLQSPYFFCSCALAPESDTTTTPPSNSIVGTLVSSLHKLKDSDNSDGGFFVFGDLSVKQEGRFRLQFDLFELRDGRCIHHTAVQSDIFTVHSPKNFPGMAESTFLTRSFSDQGVRLRLRKDSRALTSRKRTSAAADLNHQMMPQKMESVGRYYEDTGLDRAKRRKFSQEQGPSPHHSLPNTPYGARSAAGPYTVDTVAAVSQGLMNSPVSYAPQGPVLPRPNQSPVSYTQSPQSYGVPVQVSGAPETTQPYSHPGLSVAETDHSRGYPLGSAETSQSYSLAAIQTSDPQQQPPPSYHSIHTGDSTPSYQSQTPISTQLPSLGYALPTPDTPQDGTMPRENSIGRISVSDSMGSMGNMVGWQQQTPHQPPTPNQGQPTTLSQMSNSVTASMAFAGPYSRHAAQS</sequence>
<name>A0AAD5RKN1_9PEZI</name>
<comment type="subcellular location">
    <subcellularLocation>
        <location evidence="1">Nucleus</location>
    </subcellularLocation>
</comment>
<feature type="compositionally biased region" description="Polar residues" evidence="6">
    <location>
        <begin position="361"/>
        <end position="379"/>
    </location>
</feature>
<feature type="region of interest" description="Disordered" evidence="6">
    <location>
        <begin position="272"/>
        <end position="463"/>
    </location>
</feature>
<keyword evidence="5" id="KW-0539">Nucleus</keyword>
<gene>
    <name evidence="8" type="ORF">MKZ38_004967</name>
</gene>
<dbReference type="AlphaFoldDB" id="A0AAD5RKN1"/>
<evidence type="ECO:0000259" key="7">
    <source>
        <dbReference type="PROSITE" id="PS51821"/>
    </source>
</evidence>
<dbReference type="PROSITE" id="PS51821">
    <property type="entry name" value="VELVET"/>
    <property type="match status" value="1"/>
</dbReference>
<feature type="domain" description="Velvet" evidence="7">
    <location>
        <begin position="11"/>
        <end position="179"/>
    </location>
</feature>
<feature type="region of interest" description="Disordered" evidence="6">
    <location>
        <begin position="223"/>
        <end position="249"/>
    </location>
</feature>
<dbReference type="PANTHER" id="PTHR33572:SF18">
    <property type="entry name" value="SPORE DEVELOPMENT REGULATOR VOSA"/>
    <property type="match status" value="1"/>
</dbReference>
<evidence type="ECO:0000256" key="1">
    <source>
        <dbReference type="ARBA" id="ARBA00004123"/>
    </source>
</evidence>
<evidence type="ECO:0000313" key="8">
    <source>
        <dbReference type="EMBL" id="KAJ2897112.1"/>
    </source>
</evidence>
<evidence type="ECO:0000256" key="2">
    <source>
        <dbReference type="ARBA" id="ARBA00022969"/>
    </source>
</evidence>
<dbReference type="InterPro" id="IPR038491">
    <property type="entry name" value="Velvet_dom_sf"/>
</dbReference>
<dbReference type="InterPro" id="IPR037525">
    <property type="entry name" value="Velvet_dom"/>
</dbReference>
<reference evidence="8" key="1">
    <citation type="submission" date="2022-07" db="EMBL/GenBank/DDBJ databases">
        <title>Draft genome sequence of Zalerion maritima ATCC 34329, a (micro)plastics degrading marine fungus.</title>
        <authorList>
            <person name="Paco A."/>
            <person name="Goncalves M.F.M."/>
            <person name="Rocha-Santos T.A.P."/>
            <person name="Alves A."/>
        </authorList>
    </citation>
    <scope>NUCLEOTIDE SEQUENCE</scope>
    <source>
        <strain evidence="8">ATCC 34329</strain>
    </source>
</reference>
<keyword evidence="9" id="KW-1185">Reference proteome</keyword>
<evidence type="ECO:0000256" key="6">
    <source>
        <dbReference type="SAM" id="MobiDB-lite"/>
    </source>
</evidence>
<proteinExistence type="predicted"/>
<dbReference type="Proteomes" id="UP001201980">
    <property type="component" value="Unassembled WGS sequence"/>
</dbReference>
<accession>A0AAD5RKN1</accession>
<dbReference type="GO" id="GO:0030435">
    <property type="term" value="P:sporulation resulting in formation of a cellular spore"/>
    <property type="evidence" value="ECO:0007669"/>
    <property type="project" value="UniProtKB-KW"/>
</dbReference>
<dbReference type="Gene3D" id="2.60.40.3960">
    <property type="entry name" value="Velvet domain"/>
    <property type="match status" value="1"/>
</dbReference>
<protein>
    <recommendedName>
        <fullName evidence="7">Velvet domain-containing protein</fullName>
    </recommendedName>
</protein>
<keyword evidence="2" id="KW-0749">Sporulation</keyword>
<dbReference type="EMBL" id="JAKWBI020000294">
    <property type="protein sequence ID" value="KAJ2897112.1"/>
    <property type="molecule type" value="Genomic_DNA"/>
</dbReference>
<evidence type="ECO:0000256" key="5">
    <source>
        <dbReference type="ARBA" id="ARBA00023242"/>
    </source>
</evidence>
<comment type="caution">
    <text evidence="8">The sequence shown here is derived from an EMBL/GenBank/DDBJ whole genome shotgun (WGS) entry which is preliminary data.</text>
</comment>
<feature type="compositionally biased region" description="Polar residues" evidence="6">
    <location>
        <begin position="439"/>
        <end position="448"/>
    </location>
</feature>
<feature type="compositionally biased region" description="Polar residues" evidence="6">
    <location>
        <begin position="281"/>
        <end position="294"/>
    </location>
</feature>
<dbReference type="GO" id="GO:0005634">
    <property type="term" value="C:nucleus"/>
    <property type="evidence" value="ECO:0007669"/>
    <property type="project" value="UniProtKB-SubCell"/>
</dbReference>
<dbReference type="InterPro" id="IPR021740">
    <property type="entry name" value="Velvet"/>
</dbReference>
<evidence type="ECO:0000256" key="4">
    <source>
        <dbReference type="ARBA" id="ARBA00023163"/>
    </source>
</evidence>
<dbReference type="Pfam" id="PF11754">
    <property type="entry name" value="Velvet"/>
    <property type="match status" value="2"/>
</dbReference>